<dbReference type="EMBL" id="BARS01044143">
    <property type="protein sequence ID" value="GAG33000.1"/>
    <property type="molecule type" value="Genomic_DNA"/>
</dbReference>
<name>X0WQT1_9ZZZZ</name>
<gene>
    <name evidence="1" type="ORF">S01H1_66739</name>
</gene>
<reference evidence="1" key="1">
    <citation type="journal article" date="2014" name="Front. Microbiol.">
        <title>High frequency of phylogenetically diverse reductive dehalogenase-homologous genes in deep subseafloor sedimentary metagenomes.</title>
        <authorList>
            <person name="Kawai M."/>
            <person name="Futagami T."/>
            <person name="Toyoda A."/>
            <person name="Takaki Y."/>
            <person name="Nishi S."/>
            <person name="Hori S."/>
            <person name="Arai W."/>
            <person name="Tsubouchi T."/>
            <person name="Morono Y."/>
            <person name="Uchiyama I."/>
            <person name="Ito T."/>
            <person name="Fujiyama A."/>
            <person name="Inagaki F."/>
            <person name="Takami H."/>
        </authorList>
    </citation>
    <scope>NUCLEOTIDE SEQUENCE</scope>
    <source>
        <strain evidence="1">Expedition CK06-06</strain>
    </source>
</reference>
<accession>X0WQT1</accession>
<evidence type="ECO:0000313" key="1">
    <source>
        <dbReference type="EMBL" id="GAG33000.1"/>
    </source>
</evidence>
<protein>
    <submittedName>
        <fullName evidence="1">Uncharacterized protein</fullName>
    </submittedName>
</protein>
<sequence>ILRDSIPYTSADVRVNSYPVSHQSEGIYIDSDYGLLIEGDNQLRIIINEDNFNKVLHFTIPDSFRVIDISRHNPGAYDRFIRWSQSPQALNFYLALRHKDYDQHGVEQYSATIASPQYYWNIPTQAFRTPDLFIVTGIYYLYIVGYTSGLTSFEGAGFTIPSGDEGSGIPGIPGNFSTGLLAPVDSFIVTH</sequence>
<comment type="caution">
    <text evidence="1">The sequence shown here is derived from an EMBL/GenBank/DDBJ whole genome shotgun (WGS) entry which is preliminary data.</text>
</comment>
<proteinExistence type="predicted"/>
<feature type="non-terminal residue" evidence="1">
    <location>
        <position position="1"/>
    </location>
</feature>
<organism evidence="1">
    <name type="scientific">marine sediment metagenome</name>
    <dbReference type="NCBI Taxonomy" id="412755"/>
    <lineage>
        <taxon>unclassified sequences</taxon>
        <taxon>metagenomes</taxon>
        <taxon>ecological metagenomes</taxon>
    </lineage>
</organism>
<dbReference type="AlphaFoldDB" id="X0WQT1"/>